<dbReference type="RefSeq" id="WP_140605338.1">
    <property type="nucleotide sequence ID" value="NZ_SAWY01000038.1"/>
</dbReference>
<keyword evidence="2" id="KW-1185">Reference proteome</keyword>
<organism evidence="1 2">
    <name type="scientific">Litorilituus lipolyticus</name>
    <dbReference type="NCBI Taxonomy" id="2491017"/>
    <lineage>
        <taxon>Bacteria</taxon>
        <taxon>Pseudomonadati</taxon>
        <taxon>Pseudomonadota</taxon>
        <taxon>Gammaproteobacteria</taxon>
        <taxon>Alteromonadales</taxon>
        <taxon>Colwelliaceae</taxon>
        <taxon>Litorilituus</taxon>
    </lineage>
</organism>
<reference evidence="1 2" key="1">
    <citation type="submission" date="2019-01" db="EMBL/GenBank/DDBJ databases">
        <title>Litorilituus lipolytica sp. nov., isolated from intertidal sand of the Yellow Sea in China.</title>
        <authorList>
            <person name="Liu A."/>
        </authorList>
    </citation>
    <scope>NUCLEOTIDE SEQUENCE [LARGE SCALE GENOMIC DNA]</scope>
    <source>
        <strain evidence="1 2">RZ04</strain>
    </source>
</reference>
<evidence type="ECO:0000313" key="2">
    <source>
        <dbReference type="Proteomes" id="UP000315303"/>
    </source>
</evidence>
<dbReference type="EMBL" id="SAWY01000038">
    <property type="protein sequence ID" value="TPH12884.1"/>
    <property type="molecule type" value="Genomic_DNA"/>
</dbReference>
<name>A0A502KNQ2_9GAMM</name>
<evidence type="ECO:0008006" key="3">
    <source>
        <dbReference type="Google" id="ProtNLM"/>
    </source>
</evidence>
<sequence>MQRVLEFKKQSFWSNQIDMKALNEQIASLNQEGWSVKALTANTSFFGRINSYTILLELLE</sequence>
<proteinExistence type="predicted"/>
<dbReference type="AlphaFoldDB" id="A0A502KNQ2"/>
<evidence type="ECO:0000313" key="1">
    <source>
        <dbReference type="EMBL" id="TPH12884.1"/>
    </source>
</evidence>
<gene>
    <name evidence="1" type="ORF">EPA86_15850</name>
</gene>
<dbReference type="Proteomes" id="UP000315303">
    <property type="component" value="Unassembled WGS sequence"/>
</dbReference>
<comment type="caution">
    <text evidence="1">The sequence shown here is derived from an EMBL/GenBank/DDBJ whole genome shotgun (WGS) entry which is preliminary data.</text>
</comment>
<protein>
    <recommendedName>
        <fullName evidence="3">DUF4177 domain-containing protein</fullName>
    </recommendedName>
</protein>
<accession>A0A502KNQ2</accession>
<dbReference type="OrthoDB" id="6298386at2"/>